<dbReference type="InterPro" id="IPR005743">
    <property type="entry name" value="GyrA"/>
</dbReference>
<dbReference type="Gene3D" id="1.10.268.10">
    <property type="entry name" value="Topoisomerase, domain 3"/>
    <property type="match status" value="1"/>
</dbReference>
<reference evidence="13 14" key="1">
    <citation type="journal article" date="2016" name="Nat. Commun.">
        <title>Thousands of microbial genomes shed light on interconnected biogeochemical processes in an aquifer system.</title>
        <authorList>
            <person name="Anantharaman K."/>
            <person name="Brown C.T."/>
            <person name="Hug L.A."/>
            <person name="Sharon I."/>
            <person name="Castelle C.J."/>
            <person name="Probst A.J."/>
            <person name="Thomas B.C."/>
            <person name="Singh A."/>
            <person name="Wilkins M.J."/>
            <person name="Karaoz U."/>
            <person name="Brodie E.L."/>
            <person name="Williams K.H."/>
            <person name="Hubbard S.S."/>
            <person name="Banfield J.F."/>
        </authorList>
    </citation>
    <scope>NUCLEOTIDE SEQUENCE [LARGE SCALE GENOMIC DNA]</scope>
</reference>
<dbReference type="FunFam" id="1.10.268.10:FF:000001">
    <property type="entry name" value="DNA gyrase subunit A"/>
    <property type="match status" value="1"/>
</dbReference>
<evidence type="ECO:0000256" key="7">
    <source>
        <dbReference type="ARBA" id="ARBA00023125"/>
    </source>
</evidence>
<dbReference type="InterPro" id="IPR013760">
    <property type="entry name" value="Topo_IIA-like_dom_sf"/>
</dbReference>
<evidence type="ECO:0000256" key="3">
    <source>
        <dbReference type="ARBA" id="ARBA00012895"/>
    </source>
</evidence>
<dbReference type="InterPro" id="IPR050220">
    <property type="entry name" value="Type_II_DNA_Topoisomerases"/>
</dbReference>
<name>A0A1G1Z7C1_9BACT</name>
<dbReference type="PROSITE" id="PS52040">
    <property type="entry name" value="TOPO_IIA"/>
    <property type="match status" value="1"/>
</dbReference>
<evidence type="ECO:0000256" key="8">
    <source>
        <dbReference type="ARBA" id="ARBA00023235"/>
    </source>
</evidence>
<dbReference type="SMART" id="SM00434">
    <property type="entry name" value="TOP4c"/>
    <property type="match status" value="1"/>
</dbReference>
<dbReference type="Gene3D" id="2.120.10.90">
    <property type="entry name" value="DNA gyrase/topoisomerase IV, subunit A, C-terminal"/>
    <property type="match status" value="1"/>
</dbReference>
<dbReference type="InterPro" id="IPR013758">
    <property type="entry name" value="Topo_IIA_A/C_ab"/>
</dbReference>
<dbReference type="NCBIfam" id="TIGR01063">
    <property type="entry name" value="gyrA"/>
    <property type="match status" value="1"/>
</dbReference>
<feature type="domain" description="Topo IIA-type catalytic" evidence="12">
    <location>
        <begin position="26"/>
        <end position="487"/>
    </location>
</feature>
<evidence type="ECO:0000256" key="9">
    <source>
        <dbReference type="ARBA" id="ARBA00063644"/>
    </source>
</evidence>
<evidence type="ECO:0000256" key="5">
    <source>
        <dbReference type="ARBA" id="ARBA00022840"/>
    </source>
</evidence>
<comment type="similarity">
    <text evidence="2">Belongs to the type II topoisomerase GyrA/ParC subunit family.</text>
</comment>
<dbReference type="Gene3D" id="3.90.199.10">
    <property type="entry name" value="Topoisomerase II, domain 5"/>
    <property type="match status" value="1"/>
</dbReference>
<comment type="caution">
    <text evidence="13">The sequence shown here is derived from an EMBL/GenBank/DDBJ whole genome shotgun (WGS) entry which is preliminary data.</text>
</comment>
<keyword evidence="5" id="KW-0067">ATP-binding</keyword>
<dbReference type="GO" id="GO:0003677">
    <property type="term" value="F:DNA binding"/>
    <property type="evidence" value="ECO:0007669"/>
    <property type="project" value="UniProtKB-UniRule"/>
</dbReference>
<keyword evidence="6 10" id="KW-0799">Topoisomerase</keyword>
<protein>
    <recommendedName>
        <fullName evidence="3">DNA topoisomerase (ATP-hydrolyzing)</fullName>
        <ecNumber evidence="3">5.6.2.2</ecNumber>
    </recommendedName>
</protein>
<dbReference type="GO" id="GO:0009330">
    <property type="term" value="C:DNA topoisomerase type II (double strand cut, ATP-hydrolyzing) complex"/>
    <property type="evidence" value="ECO:0007669"/>
    <property type="project" value="TreeGrafter"/>
</dbReference>
<evidence type="ECO:0000256" key="10">
    <source>
        <dbReference type="PROSITE-ProRule" id="PRU01384"/>
    </source>
</evidence>
<dbReference type="SUPFAM" id="SSF56719">
    <property type="entry name" value="Type II DNA topoisomerase"/>
    <property type="match status" value="1"/>
</dbReference>
<dbReference type="NCBIfam" id="NF004044">
    <property type="entry name" value="PRK05561.1"/>
    <property type="match status" value="1"/>
</dbReference>
<dbReference type="InterPro" id="IPR006691">
    <property type="entry name" value="GyrA/parC_rep"/>
</dbReference>
<keyword evidence="8 10" id="KW-0413">Isomerase</keyword>
<dbReference type="FunFam" id="2.120.10.90:FF:000005">
    <property type="entry name" value="DNA topoisomerase 4 subunit A"/>
    <property type="match status" value="1"/>
</dbReference>
<dbReference type="EMBL" id="MHIY01000001">
    <property type="protein sequence ID" value="OGY60414.1"/>
    <property type="molecule type" value="Genomic_DNA"/>
</dbReference>
<dbReference type="FunFam" id="3.30.1360.40:FF:000002">
    <property type="entry name" value="DNA gyrase subunit A"/>
    <property type="match status" value="1"/>
</dbReference>
<keyword evidence="11" id="KW-0175">Coiled coil</keyword>
<dbReference type="InterPro" id="IPR013757">
    <property type="entry name" value="Topo_IIA_A_a_sf"/>
</dbReference>
<dbReference type="HAMAP" id="MF_01897">
    <property type="entry name" value="GyrA"/>
    <property type="match status" value="1"/>
</dbReference>
<evidence type="ECO:0000256" key="1">
    <source>
        <dbReference type="ARBA" id="ARBA00000185"/>
    </source>
</evidence>
<dbReference type="GO" id="GO:0005524">
    <property type="term" value="F:ATP binding"/>
    <property type="evidence" value="ECO:0007669"/>
    <property type="project" value="UniProtKB-KW"/>
</dbReference>
<feature type="non-terminal residue" evidence="13">
    <location>
        <position position="1"/>
    </location>
</feature>
<keyword evidence="7 10" id="KW-0238">DNA-binding</keyword>
<dbReference type="STRING" id="1797690.A3B23_01790"/>
<comment type="catalytic activity">
    <reaction evidence="1 10">
        <text>ATP-dependent breakage, passage and rejoining of double-stranded DNA.</text>
        <dbReference type="EC" id="5.6.2.2"/>
    </reaction>
</comment>
<evidence type="ECO:0000313" key="14">
    <source>
        <dbReference type="Proteomes" id="UP000178744"/>
    </source>
</evidence>
<evidence type="ECO:0000313" key="13">
    <source>
        <dbReference type="EMBL" id="OGY60414.1"/>
    </source>
</evidence>
<dbReference type="GO" id="GO:0005694">
    <property type="term" value="C:chromosome"/>
    <property type="evidence" value="ECO:0007669"/>
    <property type="project" value="InterPro"/>
</dbReference>
<dbReference type="GO" id="GO:0006265">
    <property type="term" value="P:DNA topological change"/>
    <property type="evidence" value="ECO:0007669"/>
    <property type="project" value="UniProtKB-UniRule"/>
</dbReference>
<comment type="subunit">
    <text evidence="9">Heterotetramer composed of ParC and ParE.</text>
</comment>
<evidence type="ECO:0000259" key="12">
    <source>
        <dbReference type="PROSITE" id="PS52040"/>
    </source>
</evidence>
<accession>A0A1G1Z7C1</accession>
<dbReference type="CDD" id="cd00187">
    <property type="entry name" value="TOP4c"/>
    <property type="match status" value="1"/>
</dbReference>
<dbReference type="Pfam" id="PF03989">
    <property type="entry name" value="DNA_gyraseA_C"/>
    <property type="match status" value="6"/>
</dbReference>
<proteinExistence type="inferred from homology"/>
<sequence length="799" mass="88705">SKREITSELKESYLDYAMSVIVGRALPDARDGLKPVHRRILWAMWDSGLTHSAKLRKSANVVGEVLGRYHPHGDMSVYDALARMAQDFSLRYPLIEGQGNWGSIDGDNPAAMRYTECRLSKIAEELLMDIDKDTVDFISNYDASRKEPVVLPSKFPNLLVNGSDGIAVGMATKIPPHNLTEVLNASMHLIDNPDATSEDLMGFIQGPDFPTGGIIYGKKDIVAAYASGRGTVTVRALAEVSDKRIVISEIPYQVNKSELIVKMADLVREKRVEGIRDIRDESDREGLRIVIDVKNDSIPQKILNQFYNLTDLQKDFHMNLLALRGGLKPDTLSIKDVLASFIEHRHNVIRRRAEFDLRKAKDRAHILEGLVKALDNIDKIIATIKKSEDKDDAKKNLVKNFKLSDLQADAILEMKLSALAHLEREKVENELAEKKKLIAELENLLKSKAKMAKVIKDELAEVKEKFGDERRTKLVAGGLKEFKAEDLIPQEETIITMSKDGYIKRLPPTTFKVQKRGGSGIIGSDVEETDWLTHFVRANTHDNILFFTNKGIVFQTKVYEIPVGSRTAKGKTIQSFLETPADSQITAIVAYPELKAAEKVPQSVVMVTSDGVVKKTSLEDFGNVRRSGIIAIKLKSGDVLKWVRLVKAKDELILSTRNGASIRFKESDAREMGRAASGVRAIRLKKGDLVSAFDVIHSAQQGNLLVVMENGFAKQTPLKEYKVQNRGGSGILTAKITSKTGQLTSSHVIENEAELLSISVKGQILKTEIKSVRKTGRSAQGVRIMRLKPGDKIAGTVCL</sequence>
<dbReference type="PANTHER" id="PTHR43493:SF5">
    <property type="entry name" value="DNA GYRASE SUBUNIT A, CHLOROPLASTIC_MITOCHONDRIAL"/>
    <property type="match status" value="1"/>
</dbReference>
<gene>
    <name evidence="13" type="ORF">A3B23_01790</name>
</gene>
<dbReference type="Pfam" id="PF00521">
    <property type="entry name" value="DNA_topoisoIV"/>
    <property type="match status" value="1"/>
</dbReference>
<dbReference type="SUPFAM" id="SSF101904">
    <property type="entry name" value="GyrA/ParC C-terminal domain-like"/>
    <property type="match status" value="1"/>
</dbReference>
<feature type="coiled-coil region" evidence="11">
    <location>
        <begin position="422"/>
        <end position="458"/>
    </location>
</feature>
<dbReference type="GO" id="GO:0005737">
    <property type="term" value="C:cytoplasm"/>
    <property type="evidence" value="ECO:0007669"/>
    <property type="project" value="TreeGrafter"/>
</dbReference>
<evidence type="ECO:0000256" key="11">
    <source>
        <dbReference type="SAM" id="Coils"/>
    </source>
</evidence>
<evidence type="ECO:0000256" key="6">
    <source>
        <dbReference type="ARBA" id="ARBA00023029"/>
    </source>
</evidence>
<dbReference type="Gene3D" id="3.30.1360.40">
    <property type="match status" value="1"/>
</dbReference>
<dbReference type="NCBIfam" id="NF004043">
    <property type="entry name" value="PRK05560.1"/>
    <property type="match status" value="1"/>
</dbReference>
<evidence type="ECO:0000256" key="4">
    <source>
        <dbReference type="ARBA" id="ARBA00022741"/>
    </source>
</evidence>
<feature type="active site" description="O-(5'-phospho-DNA)-tyrosine intermediate" evidence="10">
    <location>
        <position position="114"/>
    </location>
</feature>
<organism evidence="13 14">
    <name type="scientific">Candidatus Colwellbacteria bacterium RIFCSPLOWO2_01_FULL_48_10</name>
    <dbReference type="NCBI Taxonomy" id="1797690"/>
    <lineage>
        <taxon>Bacteria</taxon>
        <taxon>Candidatus Colwelliibacteriota</taxon>
    </lineage>
</organism>
<dbReference type="FunFam" id="3.90.199.10:FF:000001">
    <property type="entry name" value="DNA gyrase subunit A"/>
    <property type="match status" value="1"/>
</dbReference>
<dbReference type="AlphaFoldDB" id="A0A1G1Z7C1"/>
<dbReference type="InterPro" id="IPR002205">
    <property type="entry name" value="Topo_IIA_dom_A"/>
</dbReference>
<dbReference type="InterPro" id="IPR035516">
    <property type="entry name" value="Gyrase/topoIV_suA_C"/>
</dbReference>
<keyword evidence="4" id="KW-0547">Nucleotide-binding</keyword>
<evidence type="ECO:0000256" key="2">
    <source>
        <dbReference type="ARBA" id="ARBA00008263"/>
    </source>
</evidence>
<dbReference type="EC" id="5.6.2.2" evidence="3"/>
<dbReference type="GO" id="GO:0034335">
    <property type="term" value="F:DNA negative supercoiling activity"/>
    <property type="evidence" value="ECO:0007669"/>
    <property type="project" value="UniProtKB-ARBA"/>
</dbReference>
<dbReference type="Proteomes" id="UP000178744">
    <property type="component" value="Unassembled WGS sequence"/>
</dbReference>
<dbReference type="PANTHER" id="PTHR43493">
    <property type="entry name" value="DNA GYRASE/TOPOISOMERASE SUBUNIT A"/>
    <property type="match status" value="1"/>
</dbReference>